<comment type="caution">
    <text evidence="3">The sequence shown here is derived from an EMBL/GenBank/DDBJ whole genome shotgun (WGS) entry which is preliminary data.</text>
</comment>
<dbReference type="Pfam" id="PF14326">
    <property type="entry name" value="DUF4384"/>
    <property type="match status" value="1"/>
</dbReference>
<sequence length="228" mass="26105">MKRFLSINMALFLAISLFSLFSTRGDLIAEQRGEDAVSFRWAFGAVVGSTDDRRLVAITRDTVLKTGDRLKLLIQLKNRCFVYLFYRTAADEIYLLFPYKLQQFDSGYKTGEKYYIPKGKTWFELDRNVGLETFYLLASAKRLHQLEAQYTKYDSVTGEEKKKLAKQLLAEIRKIKRKHRKLATPAERPIAIGGNVRGAVKDVQSAFPDIDPIASEVSTSNFYSKTFT</sequence>
<reference evidence="3 4" key="1">
    <citation type="submission" date="2020-08" db="EMBL/GenBank/DDBJ databases">
        <title>Bridging the membrane lipid divide: bacteria of the FCB group superphylum have the potential to synthesize archaeal ether lipids.</title>
        <authorList>
            <person name="Villanueva L."/>
            <person name="Von Meijenfeldt F.A.B."/>
            <person name="Westbye A.B."/>
            <person name="Yadav S."/>
            <person name="Hopmans E.C."/>
            <person name="Dutilh B.E."/>
            <person name="Sinninghe Damste J.S."/>
        </authorList>
    </citation>
    <scope>NUCLEOTIDE SEQUENCE [LARGE SCALE GENOMIC DNA]</scope>
    <source>
        <strain evidence="3">NIOZ-UU27</strain>
    </source>
</reference>
<evidence type="ECO:0000259" key="2">
    <source>
        <dbReference type="Pfam" id="PF14326"/>
    </source>
</evidence>
<evidence type="ECO:0000313" key="4">
    <source>
        <dbReference type="Proteomes" id="UP000650524"/>
    </source>
</evidence>
<evidence type="ECO:0000313" key="3">
    <source>
        <dbReference type="EMBL" id="MBC8176017.1"/>
    </source>
</evidence>
<keyword evidence="1" id="KW-0732">Signal</keyword>
<accession>A0A8J6T3A9</accession>
<name>A0A8J6T3A9_9DELT</name>
<protein>
    <submittedName>
        <fullName evidence="3">DUF4384 domain-containing protein</fullName>
    </submittedName>
</protein>
<gene>
    <name evidence="3" type="ORF">H8E19_01325</name>
</gene>
<organism evidence="3 4">
    <name type="scientific">Candidatus Desulfacyla euxinica</name>
    <dbReference type="NCBI Taxonomy" id="2841693"/>
    <lineage>
        <taxon>Bacteria</taxon>
        <taxon>Deltaproteobacteria</taxon>
        <taxon>Candidatus Desulfacyla</taxon>
    </lineage>
</organism>
<feature type="signal peptide" evidence="1">
    <location>
        <begin position="1"/>
        <end position="24"/>
    </location>
</feature>
<dbReference type="AlphaFoldDB" id="A0A8J6T3A9"/>
<feature type="chain" id="PRO_5035220938" evidence="1">
    <location>
        <begin position="25"/>
        <end position="228"/>
    </location>
</feature>
<evidence type="ECO:0000256" key="1">
    <source>
        <dbReference type="SAM" id="SignalP"/>
    </source>
</evidence>
<dbReference type="InterPro" id="IPR025493">
    <property type="entry name" value="DUF4384"/>
</dbReference>
<feature type="domain" description="DUF4384" evidence="2">
    <location>
        <begin position="64"/>
        <end position="141"/>
    </location>
</feature>
<dbReference type="Proteomes" id="UP000650524">
    <property type="component" value="Unassembled WGS sequence"/>
</dbReference>
<proteinExistence type="predicted"/>
<feature type="non-terminal residue" evidence="3">
    <location>
        <position position="228"/>
    </location>
</feature>
<dbReference type="EMBL" id="JACNJD010000071">
    <property type="protein sequence ID" value="MBC8176017.1"/>
    <property type="molecule type" value="Genomic_DNA"/>
</dbReference>